<accession>A0A3E1EY25</accession>
<comment type="caution">
    <text evidence="1">The sequence shown here is derived from an EMBL/GenBank/DDBJ whole genome shotgun (WGS) entry which is preliminary data.</text>
</comment>
<dbReference type="OrthoDB" id="698211at2"/>
<keyword evidence="2" id="KW-1185">Reference proteome</keyword>
<dbReference type="Proteomes" id="UP000257127">
    <property type="component" value="Unassembled WGS sequence"/>
</dbReference>
<protein>
    <recommendedName>
        <fullName evidence="3">RHS repeat protein</fullName>
    </recommendedName>
</protein>
<proteinExistence type="predicted"/>
<dbReference type="EMBL" id="QURB01000004">
    <property type="protein sequence ID" value="RFC54437.1"/>
    <property type="molecule type" value="Genomic_DNA"/>
</dbReference>
<organism evidence="1 2">
    <name type="scientific">Brumimicrobium aurantiacum</name>
    <dbReference type="NCBI Taxonomy" id="1737063"/>
    <lineage>
        <taxon>Bacteria</taxon>
        <taxon>Pseudomonadati</taxon>
        <taxon>Bacteroidota</taxon>
        <taxon>Flavobacteriia</taxon>
        <taxon>Flavobacteriales</taxon>
        <taxon>Crocinitomicaceae</taxon>
        <taxon>Brumimicrobium</taxon>
    </lineage>
</organism>
<dbReference type="AlphaFoldDB" id="A0A3E1EY25"/>
<reference evidence="1 2" key="1">
    <citation type="submission" date="2018-08" db="EMBL/GenBank/DDBJ databases">
        <title>The draft genome squence of Brumimicrobium sp. N62.</title>
        <authorList>
            <person name="Du Z.-J."/>
            <person name="Luo H.-R."/>
        </authorList>
    </citation>
    <scope>NUCLEOTIDE SEQUENCE [LARGE SCALE GENOMIC DNA]</scope>
    <source>
        <strain evidence="1 2">N62</strain>
    </source>
</reference>
<name>A0A3E1EY25_9FLAO</name>
<gene>
    <name evidence="1" type="ORF">DXU93_08415</name>
</gene>
<evidence type="ECO:0008006" key="3">
    <source>
        <dbReference type="Google" id="ProtNLM"/>
    </source>
</evidence>
<evidence type="ECO:0000313" key="1">
    <source>
        <dbReference type="EMBL" id="RFC54437.1"/>
    </source>
</evidence>
<sequence>MRNFTFKDSLVFVLLLIFVPQLCFAQLIDNTDGEVFTINPFFNEQEIKEKGIKSISGRELHYKLGDKPRETAHFTAYHFNNKGQLVEKYESVPLTLESDTLVSYFDYDNNGNLIAIRQRDEFGNYAYLFSYDDKGRVIQKEYRRYLSNKPYRTSSFVVSKEYTVSLEKSTYQEGKGKYKRTLFNDQAEAYKTVTTYLNRKGLKTQEIERLNRMPGMKKTNYYYDHKSDLDSITVHSTIYGNQKESFVFEYDRKQNLTKKKVYKNGKYIKQFQVLYDENSALIDDVLEQDIATNFIKVLELRNYGYYH</sequence>
<dbReference type="RefSeq" id="WP_116880839.1">
    <property type="nucleotide sequence ID" value="NZ_QURB01000004.1"/>
</dbReference>
<evidence type="ECO:0000313" key="2">
    <source>
        <dbReference type="Proteomes" id="UP000257127"/>
    </source>
</evidence>